<organism evidence="1">
    <name type="scientific">Ralstonia solanacearum</name>
    <name type="common">Pseudomonas solanacearum</name>
    <dbReference type="NCBI Taxonomy" id="305"/>
    <lineage>
        <taxon>Bacteria</taxon>
        <taxon>Pseudomonadati</taxon>
        <taxon>Pseudomonadota</taxon>
        <taxon>Betaproteobacteria</taxon>
        <taxon>Burkholderiales</taxon>
        <taxon>Burkholderiaceae</taxon>
        <taxon>Ralstonia</taxon>
        <taxon>Ralstonia solanacearum species complex</taxon>
    </lineage>
</organism>
<dbReference type="PATRIC" id="fig|305.107.peg.3792"/>
<reference evidence="1" key="1">
    <citation type="submission" date="2015-10" db="EMBL/GenBank/DDBJ databases">
        <authorList>
            <person name="Gilbert D.G."/>
        </authorList>
    </citation>
    <scope>NUCLEOTIDE SEQUENCE</scope>
    <source>
        <strain evidence="1">Phyl III-seqv23</strain>
    </source>
</reference>
<protein>
    <submittedName>
        <fullName evidence="1">Putative acetyltransferase protein</fullName>
    </submittedName>
</protein>
<dbReference type="GO" id="GO:0016747">
    <property type="term" value="F:acyltransferase activity, transferring groups other than amino-acyl groups"/>
    <property type="evidence" value="ECO:0007669"/>
    <property type="project" value="InterPro"/>
</dbReference>
<dbReference type="InterPro" id="IPR000182">
    <property type="entry name" value="GNAT_dom"/>
</dbReference>
<proteinExistence type="predicted"/>
<dbReference type="CDD" id="cd04301">
    <property type="entry name" value="NAT_SF"/>
    <property type="match status" value="1"/>
</dbReference>
<sequence>MPILPIDRPGAALRPVTPDDQPFLLGLYASTREAELRLTDWTDAQKQQFVRMQFEAQQRAYFSYPEAAFFLILQDGAPAGRLYLQHRPDAILVIDVSLLPAFCGQGIGSAVLSAVFRLAADAGKRVQIHVERFNPAQRLYRRLGFRLVEDKGVYLFLEWGGAAA</sequence>
<dbReference type="SUPFAM" id="SSF55729">
    <property type="entry name" value="Acyl-CoA N-acyltransferases (Nat)"/>
    <property type="match status" value="1"/>
</dbReference>
<gene>
    <name evidence="1" type="ORF">RUN1985_v1_690014</name>
</gene>
<name>A0A0K1ZPE0_RALSL</name>
<dbReference type="Pfam" id="PF00583">
    <property type="entry name" value="Acetyltransf_1"/>
    <property type="match status" value="1"/>
</dbReference>
<evidence type="ECO:0000313" key="1">
    <source>
        <dbReference type="EMBL" id="CUV30643.1"/>
    </source>
</evidence>
<dbReference type="AlphaFoldDB" id="A0A0K1ZPE0"/>
<keyword evidence="1" id="KW-0808">Transferase</keyword>
<dbReference type="InterPro" id="IPR016181">
    <property type="entry name" value="Acyl_CoA_acyltransferase"/>
</dbReference>
<dbReference type="EMBL" id="LN899824">
    <property type="protein sequence ID" value="CUV30643.1"/>
    <property type="molecule type" value="Genomic_DNA"/>
</dbReference>
<dbReference type="PROSITE" id="PS51186">
    <property type="entry name" value="GNAT"/>
    <property type="match status" value="1"/>
</dbReference>
<accession>A0A0K1ZPE0</accession>
<dbReference type="Gene3D" id="3.40.630.30">
    <property type="match status" value="1"/>
</dbReference>